<keyword evidence="5" id="KW-0597">Phosphoprotein</keyword>
<keyword evidence="6" id="KW-0808">Transferase</keyword>
<evidence type="ECO:0000256" key="2">
    <source>
        <dbReference type="ARBA" id="ARBA00004651"/>
    </source>
</evidence>
<dbReference type="SUPFAM" id="SSF55874">
    <property type="entry name" value="ATPase domain of HSP90 chaperone/DNA topoisomerase II/histidine kinase"/>
    <property type="match status" value="1"/>
</dbReference>
<evidence type="ECO:0000259" key="15">
    <source>
        <dbReference type="PROSITE" id="PS50109"/>
    </source>
</evidence>
<feature type="domain" description="Histidine kinase" evidence="15">
    <location>
        <begin position="498"/>
        <end position="711"/>
    </location>
</feature>
<dbReference type="PROSITE" id="PS50109">
    <property type="entry name" value="HIS_KIN"/>
    <property type="match status" value="1"/>
</dbReference>
<keyword evidence="4" id="KW-1003">Cell membrane</keyword>
<dbReference type="InterPro" id="IPR004358">
    <property type="entry name" value="Sig_transdc_His_kin-like_C"/>
</dbReference>
<evidence type="ECO:0000256" key="12">
    <source>
        <dbReference type="ARBA" id="ARBA00023012"/>
    </source>
</evidence>
<dbReference type="CDD" id="cd00082">
    <property type="entry name" value="HisKA"/>
    <property type="match status" value="1"/>
</dbReference>
<evidence type="ECO:0000256" key="6">
    <source>
        <dbReference type="ARBA" id="ARBA00022679"/>
    </source>
</evidence>
<accession>A0A7W6A081</accession>
<keyword evidence="9 16" id="KW-0418">Kinase</keyword>
<evidence type="ECO:0000313" key="17">
    <source>
        <dbReference type="Proteomes" id="UP000562395"/>
    </source>
</evidence>
<keyword evidence="10" id="KW-0067">ATP-binding</keyword>
<dbReference type="InterPro" id="IPR003661">
    <property type="entry name" value="HisK_dim/P_dom"/>
</dbReference>
<proteinExistence type="predicted"/>
<evidence type="ECO:0000256" key="10">
    <source>
        <dbReference type="ARBA" id="ARBA00022840"/>
    </source>
</evidence>
<dbReference type="SUPFAM" id="SSF47384">
    <property type="entry name" value="Homodimeric domain of signal transducing histidine kinase"/>
    <property type="match status" value="1"/>
</dbReference>
<dbReference type="GO" id="GO:0005886">
    <property type="term" value="C:plasma membrane"/>
    <property type="evidence" value="ECO:0007669"/>
    <property type="project" value="UniProtKB-SubCell"/>
</dbReference>
<feature type="transmembrane region" description="Helical" evidence="14">
    <location>
        <begin position="388"/>
        <end position="409"/>
    </location>
</feature>
<dbReference type="GO" id="GO:0030295">
    <property type="term" value="F:protein kinase activator activity"/>
    <property type="evidence" value="ECO:0007669"/>
    <property type="project" value="TreeGrafter"/>
</dbReference>
<dbReference type="Gene3D" id="3.30.565.10">
    <property type="entry name" value="Histidine kinase-like ATPase, C-terminal domain"/>
    <property type="match status" value="1"/>
</dbReference>
<feature type="transmembrane region" description="Helical" evidence="14">
    <location>
        <begin position="27"/>
        <end position="47"/>
    </location>
</feature>
<evidence type="ECO:0000256" key="8">
    <source>
        <dbReference type="ARBA" id="ARBA00022741"/>
    </source>
</evidence>
<evidence type="ECO:0000256" key="4">
    <source>
        <dbReference type="ARBA" id="ARBA00022475"/>
    </source>
</evidence>
<keyword evidence="17" id="KW-1185">Reference proteome</keyword>
<dbReference type="InterPro" id="IPR036097">
    <property type="entry name" value="HisK_dim/P_sf"/>
</dbReference>
<evidence type="ECO:0000256" key="3">
    <source>
        <dbReference type="ARBA" id="ARBA00012438"/>
    </source>
</evidence>
<keyword evidence="11 14" id="KW-1133">Transmembrane helix</keyword>
<comment type="caution">
    <text evidence="16">The sequence shown here is derived from an EMBL/GenBank/DDBJ whole genome shotgun (WGS) entry which is preliminary data.</text>
</comment>
<dbReference type="EC" id="2.7.13.3" evidence="3"/>
<comment type="catalytic activity">
    <reaction evidence="1">
        <text>ATP + protein L-histidine = ADP + protein N-phospho-L-histidine.</text>
        <dbReference type="EC" id="2.7.13.3"/>
    </reaction>
</comment>
<evidence type="ECO:0000256" key="7">
    <source>
        <dbReference type="ARBA" id="ARBA00022692"/>
    </source>
</evidence>
<dbReference type="GO" id="GO:0005524">
    <property type="term" value="F:ATP binding"/>
    <property type="evidence" value="ECO:0007669"/>
    <property type="project" value="UniProtKB-KW"/>
</dbReference>
<evidence type="ECO:0000256" key="13">
    <source>
        <dbReference type="ARBA" id="ARBA00023136"/>
    </source>
</evidence>
<dbReference type="Gene3D" id="1.10.287.130">
    <property type="match status" value="1"/>
</dbReference>
<evidence type="ECO:0000256" key="9">
    <source>
        <dbReference type="ARBA" id="ARBA00022777"/>
    </source>
</evidence>
<keyword evidence="7 14" id="KW-0812">Transmembrane</keyword>
<dbReference type="PRINTS" id="PR00344">
    <property type="entry name" value="BCTRLSENSOR"/>
</dbReference>
<organism evidence="16 17">
    <name type="scientific">Novosphingobium hassiacum</name>
    <dbReference type="NCBI Taxonomy" id="173676"/>
    <lineage>
        <taxon>Bacteria</taxon>
        <taxon>Pseudomonadati</taxon>
        <taxon>Pseudomonadota</taxon>
        <taxon>Alphaproteobacteria</taxon>
        <taxon>Sphingomonadales</taxon>
        <taxon>Sphingomonadaceae</taxon>
        <taxon>Novosphingobium</taxon>
    </lineage>
</organism>
<dbReference type="Gene3D" id="3.30.450.20">
    <property type="entry name" value="PAS domain"/>
    <property type="match status" value="1"/>
</dbReference>
<dbReference type="CDD" id="cd00075">
    <property type="entry name" value="HATPase"/>
    <property type="match status" value="1"/>
</dbReference>
<keyword evidence="8" id="KW-0547">Nucleotide-binding</keyword>
<dbReference type="PANTHER" id="PTHR42878:SF7">
    <property type="entry name" value="SENSOR HISTIDINE KINASE GLRK"/>
    <property type="match status" value="1"/>
</dbReference>
<evidence type="ECO:0000256" key="5">
    <source>
        <dbReference type="ARBA" id="ARBA00022553"/>
    </source>
</evidence>
<evidence type="ECO:0000313" key="16">
    <source>
        <dbReference type="EMBL" id="MBB3862736.1"/>
    </source>
</evidence>
<dbReference type="Pfam" id="PF02743">
    <property type="entry name" value="dCache_1"/>
    <property type="match status" value="1"/>
</dbReference>
<keyword evidence="12" id="KW-0902">Two-component regulatory system</keyword>
<evidence type="ECO:0000256" key="14">
    <source>
        <dbReference type="SAM" id="Phobius"/>
    </source>
</evidence>
<evidence type="ECO:0000256" key="1">
    <source>
        <dbReference type="ARBA" id="ARBA00000085"/>
    </source>
</evidence>
<name>A0A7W6A081_9SPHN</name>
<dbReference type="SMART" id="SM00387">
    <property type="entry name" value="HATPase_c"/>
    <property type="match status" value="1"/>
</dbReference>
<evidence type="ECO:0000256" key="11">
    <source>
        <dbReference type="ARBA" id="ARBA00022989"/>
    </source>
</evidence>
<dbReference type="Pfam" id="PF02518">
    <property type="entry name" value="HATPase_c"/>
    <property type="match status" value="1"/>
</dbReference>
<dbReference type="Proteomes" id="UP000562395">
    <property type="component" value="Unassembled WGS sequence"/>
</dbReference>
<dbReference type="GO" id="GO:0000155">
    <property type="term" value="F:phosphorelay sensor kinase activity"/>
    <property type="evidence" value="ECO:0007669"/>
    <property type="project" value="InterPro"/>
</dbReference>
<dbReference type="CDD" id="cd12913">
    <property type="entry name" value="PDC1_MCP_like"/>
    <property type="match status" value="1"/>
</dbReference>
<dbReference type="RefSeq" id="WP_183615181.1">
    <property type="nucleotide sequence ID" value="NZ_JACICY010000021.1"/>
</dbReference>
<dbReference type="GO" id="GO:0000156">
    <property type="term" value="F:phosphorelay response regulator activity"/>
    <property type="evidence" value="ECO:0007669"/>
    <property type="project" value="TreeGrafter"/>
</dbReference>
<dbReference type="InterPro" id="IPR003594">
    <property type="entry name" value="HATPase_dom"/>
</dbReference>
<gene>
    <name evidence="16" type="ORF">GGQ88_004038</name>
</gene>
<protein>
    <recommendedName>
        <fullName evidence="3">histidine kinase</fullName>
        <ecNumber evidence="3">2.7.13.3</ecNumber>
    </recommendedName>
</protein>
<sequence>MIADNSDRRNLGAQENLPLRKWLWRSYLRSAIIPLLVIEIGFLAVYWGSNIIIYRQNIAELNAVSRDFLTDVARREAETIDTSLSDVSRRTNTFARQTLRAIQGNYNPSAAEKARYGFSPAGVFRTRYDNGTTASFYSNRVPMGPDQIAKVWKLAALDPIMIDFKQSDPAIASIYFNTFDSYNRIYPYIDAAGQYAPNMNIPTYNFYYEADEAHNPARRPVWTDAYIDPAGHGWMVSSIAPVWNGQKLEGVVGIDMTLDTIVNRLNGLRLPWGAYAVLIDRKGGIIAMPSTGERDFGLKELTAHHYAQAILSDTFKPDQFNITKRGDMNALARAMANMPDGFVKLDFANGRHLASFARITGADWRLVVIAPMARIHAKADLLRAKFEMVGVVMLAALFLFYLLFFLFLYRRAHLMSARVAAPLGDFTGLIERIGEGGYRQGFAGSSIAELDDLGHRIVGTGNRLGEAHDRIRAQERALSLALMRQRAANEEQIRFVRIMSHELRTPLSVIDSGAQIIDRKAEALTAAELRKRAGRLRSSVQTISTLLGKLVDSTAIEFSHCDRDRDQTGAIDSSALIRDIARSIIPSSRLTLDLPDQGPPVADGPALPVVLGAVLDNCMRYTVAETPILITLQPDGDLVHITVADNGPGISDEDIAYVGQRFYRGRSSTGVEGAGMGLYIARKLIVSLGGELAIASYETGTIVRLTVPIMLEQIFAA</sequence>
<dbReference type="EMBL" id="JACICY010000021">
    <property type="protein sequence ID" value="MBB3862736.1"/>
    <property type="molecule type" value="Genomic_DNA"/>
</dbReference>
<dbReference type="InterPro" id="IPR033479">
    <property type="entry name" value="dCache_1"/>
</dbReference>
<dbReference type="InterPro" id="IPR005467">
    <property type="entry name" value="His_kinase_dom"/>
</dbReference>
<dbReference type="PANTHER" id="PTHR42878">
    <property type="entry name" value="TWO-COMPONENT HISTIDINE KINASE"/>
    <property type="match status" value="1"/>
</dbReference>
<keyword evidence="13 14" id="KW-0472">Membrane</keyword>
<dbReference type="InterPro" id="IPR036890">
    <property type="entry name" value="HATPase_C_sf"/>
</dbReference>
<dbReference type="AlphaFoldDB" id="A0A7W6A081"/>
<dbReference type="InterPro" id="IPR050351">
    <property type="entry name" value="BphY/WalK/GraS-like"/>
</dbReference>
<dbReference type="SMART" id="SM00388">
    <property type="entry name" value="HisKA"/>
    <property type="match status" value="1"/>
</dbReference>
<comment type="subcellular location">
    <subcellularLocation>
        <location evidence="2">Cell membrane</location>
        <topology evidence="2">Multi-pass membrane protein</topology>
    </subcellularLocation>
</comment>
<dbReference type="GO" id="GO:0007234">
    <property type="term" value="P:osmosensory signaling via phosphorelay pathway"/>
    <property type="evidence" value="ECO:0007669"/>
    <property type="project" value="TreeGrafter"/>
</dbReference>
<reference evidence="16 17" key="1">
    <citation type="submission" date="2020-08" db="EMBL/GenBank/DDBJ databases">
        <title>Genomic Encyclopedia of Type Strains, Phase IV (KMG-IV): sequencing the most valuable type-strain genomes for metagenomic binning, comparative biology and taxonomic classification.</title>
        <authorList>
            <person name="Goeker M."/>
        </authorList>
    </citation>
    <scope>NUCLEOTIDE SEQUENCE [LARGE SCALE GENOMIC DNA]</scope>
    <source>
        <strain evidence="16 17">DSM 14552</strain>
    </source>
</reference>
<dbReference type="Pfam" id="PF00512">
    <property type="entry name" value="HisKA"/>
    <property type="match status" value="1"/>
</dbReference>